<dbReference type="FunFam" id="3.30.160.60:FF:001854">
    <property type="entry name" value="Zinc finger protein"/>
    <property type="match status" value="1"/>
</dbReference>
<accession>A0A8J1L000</accession>
<evidence type="ECO:0000256" key="8">
    <source>
        <dbReference type="ARBA" id="ARBA00023015"/>
    </source>
</evidence>
<dbReference type="FunFam" id="3.30.160.60:FF:000912">
    <property type="entry name" value="Zinc finger protein 660"/>
    <property type="match status" value="1"/>
</dbReference>
<dbReference type="Proteomes" id="UP000186698">
    <property type="component" value="Chromosome 6L"/>
</dbReference>
<evidence type="ECO:0000256" key="6">
    <source>
        <dbReference type="ARBA" id="ARBA00022771"/>
    </source>
</evidence>
<dbReference type="SUPFAM" id="SSF57667">
    <property type="entry name" value="beta-beta-alpha zinc fingers"/>
    <property type="match status" value="5"/>
</dbReference>
<reference evidence="16 17" key="1">
    <citation type="submission" date="2025-04" db="UniProtKB">
        <authorList>
            <consortium name="RefSeq"/>
        </authorList>
    </citation>
    <scope>IDENTIFICATION</scope>
    <source>
        <strain evidence="16 17">J_2021</strain>
        <tissue evidence="16 17">Erythrocytes</tissue>
    </source>
</reference>
<dbReference type="PROSITE" id="PS50157">
    <property type="entry name" value="ZINC_FINGER_C2H2_2"/>
    <property type="match status" value="8"/>
</dbReference>
<feature type="domain" description="C2H2-type" evidence="14">
    <location>
        <begin position="461"/>
        <end position="484"/>
    </location>
</feature>
<evidence type="ECO:0000313" key="17">
    <source>
        <dbReference type="RefSeq" id="XP_041422881.1"/>
    </source>
</evidence>
<evidence type="ECO:0000256" key="11">
    <source>
        <dbReference type="ARBA" id="ARBA00023242"/>
    </source>
</evidence>
<sequence length="492" mass="57012">METRRLEGKWENEEPDTEDPLTTEMDFVPRAASPEAEPELFYLRIEKVLLVCEDYLESSAFSLTDGEICWNDERNAQIAEYQDSSEDLDMVRKHLQGAGNFTGPVYESTETYSQYQSNAEYEHCSASSNPSGFLCSKCGVRFSVSRDLLTHLCGWSGMNNTSRYNDLYEEAKPFSSTLNDMHIGVSMDQQPCIVEKSFICTECGKNFSPKVHPQSHQRLHAEEKPFACTECGESFSFEIALSRHQMIHTGIKPLQFTKCGECLSLNYHLTDIEEKPFTCTECGLLFFEKNDLASHYKTHLRSNYVKRMHQRGHFYSPHRICAGENAFICTECGKDFSRKWHLQRHQKIHTGEKPFTCNECGKQYTRKSHLNRHEKIHTGEKPFSCTVCEETFSQKSNLRSHYRVHTGAKCAKRFPEKSILGSELAIHIVKKPFLCTECGKYFTRKWHLQRHQKIHTGEKPFTCTECGKGFSRKTHLHCHYKMHTETMWEQVF</sequence>
<dbReference type="InterPro" id="IPR013087">
    <property type="entry name" value="Znf_C2H2_type"/>
</dbReference>
<comment type="function">
    <text evidence="1">May be involved in transcriptional regulation.</text>
</comment>
<feature type="compositionally biased region" description="Basic and acidic residues" evidence="13">
    <location>
        <begin position="1"/>
        <end position="12"/>
    </location>
</feature>
<evidence type="ECO:0000256" key="1">
    <source>
        <dbReference type="ARBA" id="ARBA00003767"/>
    </source>
</evidence>
<protein>
    <submittedName>
        <fullName evidence="16 17">Gastrula zinc finger protein XlCGF57.1-like isoform X2</fullName>
    </submittedName>
</protein>
<feature type="domain" description="C2H2-type" evidence="14">
    <location>
        <begin position="198"/>
        <end position="225"/>
    </location>
</feature>
<keyword evidence="15" id="KW-1185">Reference proteome</keyword>
<comment type="subcellular location">
    <subcellularLocation>
        <location evidence="2">Nucleus</location>
    </subcellularLocation>
</comment>
<keyword evidence="5" id="KW-0677">Repeat</keyword>
<name>A0A8J1L000_XENLA</name>
<dbReference type="RefSeq" id="XP_041422881.1">
    <property type="nucleotide sequence ID" value="XM_041566947.1"/>
</dbReference>
<dbReference type="GeneID" id="108718440"/>
<evidence type="ECO:0000256" key="12">
    <source>
        <dbReference type="PROSITE-ProRule" id="PRU00042"/>
    </source>
</evidence>
<evidence type="ECO:0000256" key="4">
    <source>
        <dbReference type="ARBA" id="ARBA00022723"/>
    </source>
</evidence>
<evidence type="ECO:0000256" key="5">
    <source>
        <dbReference type="ARBA" id="ARBA00022737"/>
    </source>
</evidence>
<evidence type="ECO:0000313" key="15">
    <source>
        <dbReference type="Proteomes" id="UP000186698"/>
    </source>
</evidence>
<dbReference type="FunFam" id="3.30.160.60:FF:001498">
    <property type="entry name" value="Zinc finger protein 404"/>
    <property type="match status" value="1"/>
</dbReference>
<keyword evidence="4" id="KW-0479">Metal-binding</keyword>
<dbReference type="FunFam" id="3.30.160.60:FF:000706">
    <property type="entry name" value="Zinc finger protein"/>
    <property type="match status" value="4"/>
</dbReference>
<keyword evidence="10" id="KW-0804">Transcription</keyword>
<dbReference type="GO" id="GO:0000981">
    <property type="term" value="F:DNA-binding transcription factor activity, RNA polymerase II-specific"/>
    <property type="evidence" value="ECO:0007669"/>
    <property type="project" value="TreeGrafter"/>
</dbReference>
<dbReference type="AlphaFoldDB" id="A0A8J1L000"/>
<evidence type="ECO:0000256" key="2">
    <source>
        <dbReference type="ARBA" id="ARBA00004123"/>
    </source>
</evidence>
<dbReference type="PROSITE" id="PS00028">
    <property type="entry name" value="ZINC_FINGER_C2H2_1"/>
    <property type="match status" value="8"/>
</dbReference>
<keyword evidence="6 12" id="KW-0863">Zinc-finger</keyword>
<feature type="domain" description="C2H2-type" evidence="14">
    <location>
        <begin position="433"/>
        <end position="460"/>
    </location>
</feature>
<proteinExistence type="inferred from homology"/>
<evidence type="ECO:0000256" key="10">
    <source>
        <dbReference type="ARBA" id="ARBA00023163"/>
    </source>
</evidence>
<evidence type="ECO:0000256" key="13">
    <source>
        <dbReference type="SAM" id="MobiDB-lite"/>
    </source>
</evidence>
<feature type="region of interest" description="Disordered" evidence="13">
    <location>
        <begin position="1"/>
        <end position="21"/>
    </location>
</feature>
<dbReference type="SMART" id="SM00355">
    <property type="entry name" value="ZnF_C2H2"/>
    <property type="match status" value="9"/>
</dbReference>
<keyword evidence="8" id="KW-0805">Transcription regulation</keyword>
<dbReference type="PANTHER" id="PTHR24381:SF433">
    <property type="entry name" value="GASTRULA ZINC FINGER PROTEIN XLCGF7.1-LIKE"/>
    <property type="match status" value="1"/>
</dbReference>
<dbReference type="RefSeq" id="XP_041422880.1">
    <property type="nucleotide sequence ID" value="XM_041566946.1"/>
</dbReference>
<feature type="domain" description="C2H2-type" evidence="14">
    <location>
        <begin position="277"/>
        <end position="304"/>
    </location>
</feature>
<evidence type="ECO:0000256" key="3">
    <source>
        <dbReference type="ARBA" id="ARBA00006991"/>
    </source>
</evidence>
<feature type="domain" description="C2H2-type" evidence="14">
    <location>
        <begin position="327"/>
        <end position="354"/>
    </location>
</feature>
<dbReference type="GO" id="GO:0000977">
    <property type="term" value="F:RNA polymerase II transcription regulatory region sequence-specific DNA binding"/>
    <property type="evidence" value="ECO:0007669"/>
    <property type="project" value="TreeGrafter"/>
</dbReference>
<evidence type="ECO:0000256" key="9">
    <source>
        <dbReference type="ARBA" id="ARBA00023125"/>
    </source>
</evidence>
<dbReference type="PANTHER" id="PTHR24381">
    <property type="entry name" value="ZINC FINGER PROTEIN"/>
    <property type="match status" value="1"/>
</dbReference>
<dbReference type="Pfam" id="PF00096">
    <property type="entry name" value="zf-C2H2"/>
    <property type="match status" value="5"/>
</dbReference>
<feature type="domain" description="C2H2-type" evidence="14">
    <location>
        <begin position="355"/>
        <end position="382"/>
    </location>
</feature>
<dbReference type="FunFam" id="3.30.160.60:FF:001480">
    <property type="entry name" value="Si:cabz01071911.3"/>
    <property type="match status" value="1"/>
</dbReference>
<feature type="domain" description="C2H2-type" evidence="14">
    <location>
        <begin position="383"/>
        <end position="410"/>
    </location>
</feature>
<keyword evidence="11" id="KW-0539">Nucleus</keyword>
<dbReference type="InterPro" id="IPR036236">
    <property type="entry name" value="Znf_C2H2_sf"/>
</dbReference>
<organism evidence="15 17">
    <name type="scientific">Xenopus laevis</name>
    <name type="common">African clawed frog</name>
    <dbReference type="NCBI Taxonomy" id="8355"/>
    <lineage>
        <taxon>Eukaryota</taxon>
        <taxon>Metazoa</taxon>
        <taxon>Chordata</taxon>
        <taxon>Craniata</taxon>
        <taxon>Vertebrata</taxon>
        <taxon>Euteleostomi</taxon>
        <taxon>Amphibia</taxon>
        <taxon>Batrachia</taxon>
        <taxon>Anura</taxon>
        <taxon>Pipoidea</taxon>
        <taxon>Pipidae</taxon>
        <taxon>Xenopodinae</taxon>
        <taxon>Xenopus</taxon>
        <taxon>Xenopus</taxon>
    </lineage>
</organism>
<evidence type="ECO:0000313" key="16">
    <source>
        <dbReference type="RefSeq" id="XP_041422880.1"/>
    </source>
</evidence>
<evidence type="ECO:0000256" key="7">
    <source>
        <dbReference type="ARBA" id="ARBA00022833"/>
    </source>
</evidence>
<dbReference type="GO" id="GO:0008270">
    <property type="term" value="F:zinc ion binding"/>
    <property type="evidence" value="ECO:0007669"/>
    <property type="project" value="UniProtKB-KW"/>
</dbReference>
<feature type="domain" description="C2H2-type" evidence="14">
    <location>
        <begin position="226"/>
        <end position="253"/>
    </location>
</feature>
<evidence type="ECO:0000259" key="14">
    <source>
        <dbReference type="PROSITE" id="PS50157"/>
    </source>
</evidence>
<keyword evidence="9" id="KW-0238">DNA-binding</keyword>
<comment type="similarity">
    <text evidence="3">Belongs to the krueppel C2H2-type zinc-finger protein family.</text>
</comment>
<gene>
    <name evidence="16 17" type="primary">LOC108718440</name>
</gene>
<dbReference type="GO" id="GO:0005634">
    <property type="term" value="C:nucleus"/>
    <property type="evidence" value="ECO:0007669"/>
    <property type="project" value="UniProtKB-SubCell"/>
</dbReference>
<dbReference type="Gene3D" id="3.30.160.60">
    <property type="entry name" value="Classic Zinc Finger"/>
    <property type="match status" value="8"/>
</dbReference>
<keyword evidence="7" id="KW-0862">Zinc</keyword>
<dbReference type="GO" id="GO:0045596">
    <property type="term" value="P:negative regulation of cell differentiation"/>
    <property type="evidence" value="ECO:0007669"/>
    <property type="project" value="UniProtKB-ARBA"/>
</dbReference>